<dbReference type="RefSeq" id="WP_117330160.1">
    <property type="nucleotide sequence ID" value="NZ_QUWK01000006.1"/>
</dbReference>
<feature type="signal peptide" evidence="1">
    <location>
        <begin position="1"/>
        <end position="20"/>
    </location>
</feature>
<evidence type="ECO:0000313" key="2">
    <source>
        <dbReference type="EMBL" id="RFU94951.1"/>
    </source>
</evidence>
<evidence type="ECO:0000313" key="3">
    <source>
        <dbReference type="Proteomes" id="UP000264002"/>
    </source>
</evidence>
<keyword evidence="3" id="KW-1185">Reference proteome</keyword>
<feature type="chain" id="PRO_5016978744" description="DUF4136 domain-containing protein" evidence="1">
    <location>
        <begin position="21"/>
        <end position="151"/>
    </location>
</feature>
<sequence length="151" mass="16660">MSVPKHVVALSLLMVLFCFGCTTTSVSRPEDDSLSYPSNVYVWLSGPYSTQERMVREAIISVARSMHVKQALALDSRLVTLYRSDKGLQSFAMDESAFFGDTAMAGTISQLEILDIHFDPGAGAVMVMKNTQEDQEARVYESEYSQEGNAS</sequence>
<proteinExistence type="predicted"/>
<dbReference type="EMBL" id="QUWK01000006">
    <property type="protein sequence ID" value="RFU94951.1"/>
    <property type="molecule type" value="Genomic_DNA"/>
</dbReference>
<reference evidence="2 3" key="2">
    <citation type="submission" date="2018-09" db="EMBL/GenBank/DDBJ databases">
        <title>Genome of Sphaerochaeta halotolerans strain 4-11.</title>
        <authorList>
            <person name="Nazina T.N."/>
            <person name="Sokolova D.S."/>
        </authorList>
    </citation>
    <scope>NUCLEOTIDE SEQUENCE [LARGE SCALE GENOMIC DNA]</scope>
    <source>
        <strain evidence="2 3">4-11</strain>
    </source>
</reference>
<reference evidence="3" key="1">
    <citation type="submission" date="2018-08" db="EMBL/GenBank/DDBJ databases">
        <authorList>
            <person name="Grouzdev D.S."/>
            <person name="Krutkina M.S."/>
        </authorList>
    </citation>
    <scope>NUCLEOTIDE SEQUENCE [LARGE SCALE GENOMIC DNA]</scope>
    <source>
        <strain evidence="3">4-11</strain>
    </source>
</reference>
<gene>
    <name evidence="2" type="ORF">DYP60_06935</name>
</gene>
<dbReference type="Proteomes" id="UP000264002">
    <property type="component" value="Unassembled WGS sequence"/>
</dbReference>
<accession>A0A372MGN4</accession>
<protein>
    <recommendedName>
        <fullName evidence="4">DUF4136 domain-containing protein</fullName>
    </recommendedName>
</protein>
<dbReference type="AlphaFoldDB" id="A0A372MGN4"/>
<comment type="caution">
    <text evidence="2">The sequence shown here is derived from an EMBL/GenBank/DDBJ whole genome shotgun (WGS) entry which is preliminary data.</text>
</comment>
<evidence type="ECO:0008006" key="4">
    <source>
        <dbReference type="Google" id="ProtNLM"/>
    </source>
</evidence>
<evidence type="ECO:0000256" key="1">
    <source>
        <dbReference type="SAM" id="SignalP"/>
    </source>
</evidence>
<name>A0A372MGN4_9SPIR</name>
<keyword evidence="1" id="KW-0732">Signal</keyword>
<organism evidence="2 3">
    <name type="scientific">Sphaerochaeta halotolerans</name>
    <dbReference type="NCBI Taxonomy" id="2293840"/>
    <lineage>
        <taxon>Bacteria</taxon>
        <taxon>Pseudomonadati</taxon>
        <taxon>Spirochaetota</taxon>
        <taxon>Spirochaetia</taxon>
        <taxon>Spirochaetales</taxon>
        <taxon>Sphaerochaetaceae</taxon>
        <taxon>Sphaerochaeta</taxon>
    </lineage>
</organism>